<comment type="caution">
    <text evidence="2">The sequence shown here is derived from an EMBL/GenBank/DDBJ whole genome shotgun (WGS) entry which is preliminary data.</text>
</comment>
<organism evidence="2 3">
    <name type="scientific">Streptomyces turgidiscabies (strain Car8)</name>
    <dbReference type="NCBI Taxonomy" id="698760"/>
    <lineage>
        <taxon>Bacteria</taxon>
        <taxon>Bacillati</taxon>
        <taxon>Actinomycetota</taxon>
        <taxon>Actinomycetes</taxon>
        <taxon>Kitasatosporales</taxon>
        <taxon>Streptomycetaceae</taxon>
        <taxon>Streptomyces</taxon>
    </lineage>
</organism>
<evidence type="ECO:0000313" key="3">
    <source>
        <dbReference type="Proteomes" id="UP000010931"/>
    </source>
</evidence>
<accession>L7F777</accession>
<evidence type="ECO:0000256" key="1">
    <source>
        <dbReference type="SAM" id="MobiDB-lite"/>
    </source>
</evidence>
<dbReference type="EMBL" id="AEJB01000318">
    <property type="protein sequence ID" value="ELP66959.1"/>
    <property type="molecule type" value="Genomic_DNA"/>
</dbReference>
<dbReference type="Proteomes" id="UP000010931">
    <property type="component" value="Unassembled WGS sequence"/>
</dbReference>
<feature type="region of interest" description="Disordered" evidence="1">
    <location>
        <begin position="1"/>
        <end position="45"/>
    </location>
</feature>
<protein>
    <submittedName>
        <fullName evidence="2">Uncharacterized protein</fullName>
    </submittedName>
</protein>
<sequence>MVVGGSLRRPDVRTPAASARTPERPDTKKPPPAGADGGLPVCSAP</sequence>
<proteinExistence type="predicted"/>
<keyword evidence="3" id="KW-1185">Reference proteome</keyword>
<name>L7F777_STRT8</name>
<dbReference type="AlphaFoldDB" id="L7F777"/>
<gene>
    <name evidence="2" type="ORF">STRTUCAR8_05319</name>
</gene>
<reference evidence="2 3" key="1">
    <citation type="journal article" date="2011" name="Plasmid">
        <title>Streptomyces turgidiscabies Car8 contains a modular pathogenicity island that shares virulence genes with other actinobacterial plant pathogens.</title>
        <authorList>
            <person name="Huguet-Tapia J.C."/>
            <person name="Badger J.H."/>
            <person name="Loria R."/>
            <person name="Pettis G.S."/>
        </authorList>
    </citation>
    <scope>NUCLEOTIDE SEQUENCE [LARGE SCALE GENOMIC DNA]</scope>
    <source>
        <strain evidence="2 3">Car8</strain>
    </source>
</reference>
<evidence type="ECO:0000313" key="2">
    <source>
        <dbReference type="EMBL" id="ELP66959.1"/>
    </source>
</evidence>
<dbReference type="PATRIC" id="fig|698760.3.peg.4288"/>